<dbReference type="Gene3D" id="3.40.605.10">
    <property type="entry name" value="Aldehyde Dehydrogenase, Chain A, domain 1"/>
    <property type="match status" value="1"/>
</dbReference>
<evidence type="ECO:0000259" key="3">
    <source>
        <dbReference type="Pfam" id="PF00171"/>
    </source>
</evidence>
<protein>
    <recommendedName>
        <fullName evidence="3">Aldehyde dehydrogenase domain-containing protein</fullName>
    </recommendedName>
</protein>
<evidence type="ECO:0000256" key="1">
    <source>
        <dbReference type="ARBA" id="ARBA00023002"/>
    </source>
</evidence>
<dbReference type="Pfam" id="PF00171">
    <property type="entry name" value="Aldedh"/>
    <property type="match status" value="1"/>
</dbReference>
<dbReference type="InterPro" id="IPR016163">
    <property type="entry name" value="Ald_DH_C"/>
</dbReference>
<dbReference type="AlphaFoldDB" id="A0A382EC74"/>
<dbReference type="EMBL" id="UINC01043764">
    <property type="protein sequence ID" value="SVB48250.1"/>
    <property type="molecule type" value="Genomic_DNA"/>
</dbReference>
<sequence length="381" mass="42382">TSLLLLEAEVFDNPKFKRNLRDAAESLEVGSAWELQTNVNPLIRPPEGSLQEALQEEAPGEEWLVPPVPLADNPHLVTPAVKWNVQPGAPTHLTELFGPVLSVMRFEKLDEAIDLIHQTGYGLTSGIETLDEREQEHWQARVRAGNLYVNRPTTGAIVLRQPFGGMGKSAFGPGIKAGGPSYVTQLMNFKETGEPEGVNLTDGILRALAKRVPTAELEAALCSYTKQAHDEFKCEHDHQRLLGQDNLRRYCPVERLCICLHQDDTQFEIAARLGAAHAVGCGVFIAGPDAESWSDFGTIVPEPNTTQFDRLRYATPERVPESIRHAAHKKCIYVADTPVLSEGRLELLWYVEEQSLSNDYHRYGNLGPRFEEKRQSASNSV</sequence>
<accession>A0A382EC74</accession>
<dbReference type="InterPro" id="IPR050485">
    <property type="entry name" value="Proline_metab_enzyme"/>
</dbReference>
<organism evidence="4">
    <name type="scientific">marine metagenome</name>
    <dbReference type="NCBI Taxonomy" id="408172"/>
    <lineage>
        <taxon>unclassified sequences</taxon>
        <taxon>metagenomes</taxon>
        <taxon>ecological metagenomes</taxon>
    </lineage>
</organism>
<reference evidence="4" key="1">
    <citation type="submission" date="2018-05" db="EMBL/GenBank/DDBJ databases">
        <authorList>
            <person name="Lanie J.A."/>
            <person name="Ng W.-L."/>
            <person name="Kazmierczak K.M."/>
            <person name="Andrzejewski T.M."/>
            <person name="Davidsen T.M."/>
            <person name="Wayne K.J."/>
            <person name="Tettelin H."/>
            <person name="Glass J.I."/>
            <person name="Rusch D."/>
            <person name="Podicherti R."/>
            <person name="Tsui H.-C.T."/>
            <person name="Winkler M.E."/>
        </authorList>
    </citation>
    <scope>NUCLEOTIDE SEQUENCE</scope>
</reference>
<name>A0A382EC74_9ZZZZ</name>
<dbReference type="InterPro" id="IPR016162">
    <property type="entry name" value="Ald_DH_N"/>
</dbReference>
<dbReference type="GO" id="GO:0010133">
    <property type="term" value="P:L-proline catabolic process to L-glutamate"/>
    <property type="evidence" value="ECO:0007669"/>
    <property type="project" value="TreeGrafter"/>
</dbReference>
<dbReference type="GO" id="GO:0003842">
    <property type="term" value="F:L-glutamate gamma-semialdehyde dehydrogenase activity"/>
    <property type="evidence" value="ECO:0007669"/>
    <property type="project" value="TreeGrafter"/>
</dbReference>
<feature type="non-terminal residue" evidence="4">
    <location>
        <position position="1"/>
    </location>
</feature>
<proteinExistence type="predicted"/>
<dbReference type="InterPro" id="IPR016161">
    <property type="entry name" value="Ald_DH/histidinol_DH"/>
</dbReference>
<keyword evidence="1" id="KW-0560">Oxidoreductase</keyword>
<evidence type="ECO:0000313" key="4">
    <source>
        <dbReference type="EMBL" id="SVB48250.1"/>
    </source>
</evidence>
<dbReference type="Gene3D" id="3.40.309.10">
    <property type="entry name" value="Aldehyde Dehydrogenase, Chain A, domain 2"/>
    <property type="match status" value="1"/>
</dbReference>
<gene>
    <name evidence="4" type="ORF">METZ01_LOCUS201104</name>
</gene>
<dbReference type="InterPro" id="IPR015590">
    <property type="entry name" value="Aldehyde_DH_dom"/>
</dbReference>
<evidence type="ECO:0000256" key="2">
    <source>
        <dbReference type="ARBA" id="ARBA00023027"/>
    </source>
</evidence>
<keyword evidence="2" id="KW-0520">NAD</keyword>
<feature type="domain" description="Aldehyde dehydrogenase" evidence="3">
    <location>
        <begin position="2"/>
        <end position="190"/>
    </location>
</feature>
<dbReference type="PANTHER" id="PTHR42862:SF1">
    <property type="entry name" value="DELTA-1-PYRROLINE-5-CARBOXYLATE DEHYDROGENASE 2, ISOFORM A-RELATED"/>
    <property type="match status" value="1"/>
</dbReference>
<dbReference type="GO" id="GO:0009898">
    <property type="term" value="C:cytoplasmic side of plasma membrane"/>
    <property type="evidence" value="ECO:0007669"/>
    <property type="project" value="TreeGrafter"/>
</dbReference>
<dbReference type="SUPFAM" id="SSF53720">
    <property type="entry name" value="ALDH-like"/>
    <property type="match status" value="1"/>
</dbReference>
<dbReference type="PANTHER" id="PTHR42862">
    <property type="entry name" value="DELTA-1-PYRROLINE-5-CARBOXYLATE DEHYDROGENASE 1, ISOFORM A-RELATED"/>
    <property type="match status" value="1"/>
</dbReference>